<dbReference type="AlphaFoldDB" id="A0A1Q2HPJ8"/>
<dbReference type="KEGG" id="pbu:L21SP3_01005"/>
<sequence>MDDNAVLKSIRADEALVEKIKSKLPAMFHLAELECSSAGKIGMEVGFLRERIIIAMLIYKFGRDNVKTDIPITQKEVDVEVCKKPISIKTQTGRGKSGFKLIWTVDWDKVSEFCESYRPFCDIIFVRINWYNAGSFYYIPVEVQKSVFGNLGCNNYLKFPKRGTNPRGVQISSKAFNEILEHDNTFEIQVQWDKNNLEFDAYKRWLDMWEDQ</sequence>
<keyword evidence="2" id="KW-1185">Reference proteome</keyword>
<dbReference type="RefSeq" id="WP_077539734.1">
    <property type="nucleotide sequence ID" value="NZ_CP019633.1"/>
</dbReference>
<dbReference type="EMBL" id="CP019633">
    <property type="protein sequence ID" value="AQQ09204.1"/>
    <property type="molecule type" value="Genomic_DNA"/>
</dbReference>
<dbReference type="OrthoDB" id="3784230at2"/>
<dbReference type="InterPro" id="IPR038374">
    <property type="entry name" value="ThaI_sf"/>
</dbReference>
<dbReference type="InterPro" id="IPR029128">
    <property type="entry name" value="ThaI"/>
</dbReference>
<dbReference type="REBASE" id="211552">
    <property type="entry name" value="PbaD3IIP"/>
</dbReference>
<protein>
    <recommendedName>
        <fullName evidence="3">Type II restriction endonuclease subunit R</fullName>
    </recommendedName>
</protein>
<dbReference type="Proteomes" id="UP000188273">
    <property type="component" value="Chromosome"/>
</dbReference>
<evidence type="ECO:0008006" key="3">
    <source>
        <dbReference type="Google" id="ProtNLM"/>
    </source>
</evidence>
<reference evidence="2" key="1">
    <citation type="submission" date="2017-02" db="EMBL/GenBank/DDBJ databases">
        <title>Comparative genomics and description of representatives of a novel lineage of planctomycetes thriving in anoxic sediments.</title>
        <authorList>
            <person name="Spring S."/>
            <person name="Bunk B."/>
            <person name="Sproer C."/>
            <person name="Klenk H.-P."/>
        </authorList>
    </citation>
    <scope>NUCLEOTIDE SEQUENCE [LARGE SCALE GENOMIC DNA]</scope>
    <source>
        <strain evidence="2">L21-RPul-D3</strain>
    </source>
</reference>
<dbReference type="Pfam" id="PF15514">
    <property type="entry name" value="ThaI"/>
    <property type="match status" value="1"/>
</dbReference>
<dbReference type="Gene3D" id="3.40.600.30">
    <property type="match status" value="1"/>
</dbReference>
<organism evidence="1 2">
    <name type="scientific">Sedimentisphaera cyanobacteriorum</name>
    <dbReference type="NCBI Taxonomy" id="1940790"/>
    <lineage>
        <taxon>Bacteria</taxon>
        <taxon>Pseudomonadati</taxon>
        <taxon>Planctomycetota</taxon>
        <taxon>Phycisphaerae</taxon>
        <taxon>Sedimentisphaerales</taxon>
        <taxon>Sedimentisphaeraceae</taxon>
        <taxon>Sedimentisphaera</taxon>
    </lineage>
</organism>
<accession>A0A1Q2HPJ8</accession>
<dbReference type="CDD" id="cd22361">
    <property type="entry name" value="ThaI-like"/>
    <property type="match status" value="1"/>
</dbReference>
<dbReference type="STRING" id="1940790.L21SP3_01005"/>
<proteinExistence type="predicted"/>
<name>A0A1Q2HPJ8_9BACT</name>
<evidence type="ECO:0000313" key="1">
    <source>
        <dbReference type="EMBL" id="AQQ09204.1"/>
    </source>
</evidence>
<gene>
    <name evidence="1" type="ORF">L21SP3_01005</name>
</gene>
<evidence type="ECO:0000313" key="2">
    <source>
        <dbReference type="Proteomes" id="UP000188273"/>
    </source>
</evidence>